<dbReference type="Pfam" id="PF01300">
    <property type="entry name" value="Sua5_yciO_yrdC"/>
    <property type="match status" value="1"/>
</dbReference>
<dbReference type="EMBL" id="BMJS01000039">
    <property type="protein sequence ID" value="GGG06033.1"/>
    <property type="molecule type" value="Genomic_DNA"/>
</dbReference>
<comment type="caution">
    <text evidence="8">The sequence shown here is derived from an EMBL/GenBank/DDBJ whole genome shotgun (WGS) entry which is preliminary data.</text>
</comment>
<organism evidence="8 9">
    <name type="scientific">Cysteiniphilum litorale</name>
    <dbReference type="NCBI Taxonomy" id="2056700"/>
    <lineage>
        <taxon>Bacteria</taxon>
        <taxon>Pseudomonadati</taxon>
        <taxon>Pseudomonadota</taxon>
        <taxon>Gammaproteobacteria</taxon>
        <taxon>Thiotrichales</taxon>
        <taxon>Fastidiosibacteraceae</taxon>
        <taxon>Cysteiniphilum</taxon>
    </lineage>
</organism>
<reference evidence="8" key="2">
    <citation type="submission" date="2020-09" db="EMBL/GenBank/DDBJ databases">
        <authorList>
            <person name="Sun Q."/>
            <person name="Zhou Y."/>
        </authorList>
    </citation>
    <scope>NUCLEOTIDE SEQUENCE</scope>
    <source>
        <strain evidence="8">CGMCC 1.15758</strain>
    </source>
</reference>
<comment type="similarity">
    <text evidence="2">Belongs to the SUA5 family.</text>
</comment>
<dbReference type="EC" id="2.7.7.87" evidence="3"/>
<evidence type="ECO:0000256" key="4">
    <source>
        <dbReference type="ARBA" id="ARBA00022490"/>
    </source>
</evidence>
<keyword evidence="5" id="KW-0808">Transferase</keyword>
<dbReference type="OrthoDB" id="9814580at2"/>
<evidence type="ECO:0000256" key="5">
    <source>
        <dbReference type="ARBA" id="ARBA00022679"/>
    </source>
</evidence>
<dbReference type="GO" id="GO:0061710">
    <property type="term" value="F:L-threonylcarbamoyladenylate synthase"/>
    <property type="evidence" value="ECO:0007669"/>
    <property type="project" value="UniProtKB-EC"/>
</dbReference>
<keyword evidence="4" id="KW-0963">Cytoplasm</keyword>
<sequence length="184" mass="20655">MHKNDLEKLVFLLKAQKVLALPTESVYGLSTILESDAVAKIVALKKRSANKGFIVLSSNIEHLLRVIDQTHLTDNHLAKLQTHYNRATTWVAPVKPEFRWLTGPFESIAVRLTTHPLLSELTNMLDQAIVSTSANISNMPAATSAHEVYDYFGEKVDYIYPQADFVATKPSRLIDLLTGRILRE</sequence>
<dbReference type="InterPro" id="IPR006070">
    <property type="entry name" value="Sua5-like_dom"/>
</dbReference>
<dbReference type="RefSeq" id="WP_157968327.1">
    <property type="nucleotide sequence ID" value="NZ_BMJS01000039.1"/>
</dbReference>
<name>A0A8J3EA53_9GAMM</name>
<dbReference type="GO" id="GO:0005737">
    <property type="term" value="C:cytoplasm"/>
    <property type="evidence" value="ECO:0007669"/>
    <property type="project" value="UniProtKB-SubCell"/>
</dbReference>
<keyword evidence="9" id="KW-1185">Reference proteome</keyword>
<dbReference type="AlphaFoldDB" id="A0A8J3EA53"/>
<accession>A0A8J3EA53</accession>
<gene>
    <name evidence="8" type="ORF">GCM10010995_24390</name>
</gene>
<dbReference type="Gene3D" id="3.90.870.10">
    <property type="entry name" value="DHBP synthase"/>
    <property type="match status" value="1"/>
</dbReference>
<dbReference type="InterPro" id="IPR017945">
    <property type="entry name" value="DHBP_synth_RibB-like_a/b_dom"/>
</dbReference>
<evidence type="ECO:0000259" key="7">
    <source>
        <dbReference type="PROSITE" id="PS51163"/>
    </source>
</evidence>
<feature type="domain" description="YrdC-like" evidence="7">
    <location>
        <begin position="3"/>
        <end position="184"/>
    </location>
</feature>
<dbReference type="GO" id="GO:0003725">
    <property type="term" value="F:double-stranded RNA binding"/>
    <property type="evidence" value="ECO:0007669"/>
    <property type="project" value="InterPro"/>
</dbReference>
<dbReference type="Proteomes" id="UP000636949">
    <property type="component" value="Unassembled WGS sequence"/>
</dbReference>
<evidence type="ECO:0000256" key="2">
    <source>
        <dbReference type="ARBA" id="ARBA00007663"/>
    </source>
</evidence>
<protein>
    <recommendedName>
        <fullName evidence="3">L-threonylcarbamoyladenylate synthase</fullName>
        <ecNumber evidence="3">2.7.7.87</ecNumber>
    </recommendedName>
</protein>
<comment type="subcellular location">
    <subcellularLocation>
        <location evidence="1">Cytoplasm</location>
    </subcellularLocation>
</comment>
<comment type="catalytic activity">
    <reaction evidence="6">
        <text>L-threonine + hydrogencarbonate + ATP = L-threonylcarbamoyladenylate + diphosphate + H2O</text>
        <dbReference type="Rhea" id="RHEA:36407"/>
        <dbReference type="ChEBI" id="CHEBI:15377"/>
        <dbReference type="ChEBI" id="CHEBI:17544"/>
        <dbReference type="ChEBI" id="CHEBI:30616"/>
        <dbReference type="ChEBI" id="CHEBI:33019"/>
        <dbReference type="ChEBI" id="CHEBI:57926"/>
        <dbReference type="ChEBI" id="CHEBI:73682"/>
        <dbReference type="EC" id="2.7.7.87"/>
    </reaction>
</comment>
<proteinExistence type="inferred from homology"/>
<dbReference type="PROSITE" id="PS51163">
    <property type="entry name" value="YRDC"/>
    <property type="match status" value="1"/>
</dbReference>
<evidence type="ECO:0000256" key="3">
    <source>
        <dbReference type="ARBA" id="ARBA00012584"/>
    </source>
</evidence>
<dbReference type="InterPro" id="IPR050156">
    <property type="entry name" value="TC-AMP_synthase_SUA5"/>
</dbReference>
<dbReference type="SUPFAM" id="SSF55821">
    <property type="entry name" value="YrdC/RibB"/>
    <property type="match status" value="1"/>
</dbReference>
<evidence type="ECO:0000256" key="6">
    <source>
        <dbReference type="ARBA" id="ARBA00048366"/>
    </source>
</evidence>
<evidence type="ECO:0000313" key="8">
    <source>
        <dbReference type="EMBL" id="GGG06033.1"/>
    </source>
</evidence>
<evidence type="ECO:0000256" key="1">
    <source>
        <dbReference type="ARBA" id="ARBA00004496"/>
    </source>
</evidence>
<reference evidence="8" key="1">
    <citation type="journal article" date="2014" name="Int. J. Syst. Evol. Microbiol.">
        <title>Complete genome sequence of Corynebacterium casei LMG S-19264T (=DSM 44701T), isolated from a smear-ripened cheese.</title>
        <authorList>
            <consortium name="US DOE Joint Genome Institute (JGI-PGF)"/>
            <person name="Walter F."/>
            <person name="Albersmeier A."/>
            <person name="Kalinowski J."/>
            <person name="Ruckert C."/>
        </authorList>
    </citation>
    <scope>NUCLEOTIDE SEQUENCE</scope>
    <source>
        <strain evidence="8">CGMCC 1.15758</strain>
    </source>
</reference>
<dbReference type="GO" id="GO:0000049">
    <property type="term" value="F:tRNA binding"/>
    <property type="evidence" value="ECO:0007669"/>
    <property type="project" value="TreeGrafter"/>
</dbReference>
<evidence type="ECO:0000313" key="9">
    <source>
        <dbReference type="Proteomes" id="UP000636949"/>
    </source>
</evidence>
<dbReference type="GO" id="GO:0006450">
    <property type="term" value="P:regulation of translational fidelity"/>
    <property type="evidence" value="ECO:0007669"/>
    <property type="project" value="TreeGrafter"/>
</dbReference>
<dbReference type="PANTHER" id="PTHR17490:SF18">
    <property type="entry name" value="THREONYLCARBAMOYL-AMP SYNTHASE"/>
    <property type="match status" value="1"/>
</dbReference>
<dbReference type="PANTHER" id="PTHR17490">
    <property type="entry name" value="SUA5"/>
    <property type="match status" value="1"/>
</dbReference>